<keyword evidence="2" id="KW-1185">Reference proteome</keyword>
<gene>
    <name evidence="1" type="ORF">ACFOD3_30020</name>
</gene>
<protein>
    <submittedName>
        <fullName evidence="1">Uncharacterized protein</fullName>
    </submittedName>
</protein>
<name>A0ABV7C7F1_9PROT</name>
<organism evidence="1 2">
    <name type="scientific">Falsiroseomonas tokyonensis</name>
    <dbReference type="NCBI Taxonomy" id="430521"/>
    <lineage>
        <taxon>Bacteria</taxon>
        <taxon>Pseudomonadati</taxon>
        <taxon>Pseudomonadota</taxon>
        <taxon>Alphaproteobacteria</taxon>
        <taxon>Acetobacterales</taxon>
        <taxon>Roseomonadaceae</taxon>
        <taxon>Falsiroseomonas</taxon>
    </lineage>
</organism>
<evidence type="ECO:0000313" key="1">
    <source>
        <dbReference type="EMBL" id="MFC3004155.1"/>
    </source>
</evidence>
<reference evidence="2" key="1">
    <citation type="journal article" date="2019" name="Int. J. Syst. Evol. Microbiol.">
        <title>The Global Catalogue of Microorganisms (GCM) 10K type strain sequencing project: providing services to taxonomists for standard genome sequencing and annotation.</title>
        <authorList>
            <consortium name="The Broad Institute Genomics Platform"/>
            <consortium name="The Broad Institute Genome Sequencing Center for Infectious Disease"/>
            <person name="Wu L."/>
            <person name="Ma J."/>
        </authorList>
    </citation>
    <scope>NUCLEOTIDE SEQUENCE [LARGE SCALE GENOMIC DNA]</scope>
    <source>
        <strain evidence="2">CGMCC 1.16855</strain>
    </source>
</reference>
<evidence type="ECO:0000313" key="2">
    <source>
        <dbReference type="Proteomes" id="UP001595420"/>
    </source>
</evidence>
<feature type="non-terminal residue" evidence="1">
    <location>
        <position position="115"/>
    </location>
</feature>
<sequence>MRFPTVVDQIAARIPSSKYSYVIGLLHDLYDARDSLGFVLLDREGISRLVAATPIHSKEQTPYIPPRIWAYQVTRLRSFLDDFLEHRQQIEECFGFAWEAYAHNFGSHSSAFTKK</sequence>
<dbReference type="EMBL" id="JBHRSB010000058">
    <property type="protein sequence ID" value="MFC3004155.1"/>
    <property type="molecule type" value="Genomic_DNA"/>
</dbReference>
<accession>A0ABV7C7F1</accession>
<comment type="caution">
    <text evidence="1">The sequence shown here is derived from an EMBL/GenBank/DDBJ whole genome shotgun (WGS) entry which is preliminary data.</text>
</comment>
<dbReference type="Proteomes" id="UP001595420">
    <property type="component" value="Unassembled WGS sequence"/>
</dbReference>
<proteinExistence type="predicted"/>